<gene>
    <name evidence="2" type="ORF">ENU21_04015</name>
</gene>
<dbReference type="Pfam" id="PF01841">
    <property type="entry name" value="Transglut_core"/>
    <property type="match status" value="1"/>
</dbReference>
<comment type="caution">
    <text evidence="2">The sequence shown here is derived from an EMBL/GenBank/DDBJ whole genome shotgun (WGS) entry which is preliminary data.</text>
</comment>
<dbReference type="Gene3D" id="3.10.620.30">
    <property type="match status" value="1"/>
</dbReference>
<evidence type="ECO:0000313" key="2">
    <source>
        <dbReference type="EMBL" id="HGM46902.1"/>
    </source>
</evidence>
<dbReference type="InterPro" id="IPR038765">
    <property type="entry name" value="Papain-like_cys_pep_sf"/>
</dbReference>
<dbReference type="SUPFAM" id="SSF54001">
    <property type="entry name" value="Cysteine proteinases"/>
    <property type="match status" value="1"/>
</dbReference>
<accession>A0A7C4D2U3</accession>
<feature type="domain" description="Transglutaminase-like" evidence="1">
    <location>
        <begin position="156"/>
        <end position="237"/>
    </location>
</feature>
<dbReference type="AlphaFoldDB" id="A0A7C4D2U3"/>
<name>A0A7C4D2U3_THEPE</name>
<proteinExistence type="predicted"/>
<protein>
    <submittedName>
        <fullName evidence="2">Transglutaminase family protein</fullName>
    </submittedName>
</protein>
<organism evidence="2">
    <name type="scientific">Thermofilum pendens</name>
    <dbReference type="NCBI Taxonomy" id="2269"/>
    <lineage>
        <taxon>Archaea</taxon>
        <taxon>Thermoproteota</taxon>
        <taxon>Thermoprotei</taxon>
        <taxon>Thermofilales</taxon>
        <taxon>Thermofilaceae</taxon>
        <taxon>Thermofilum</taxon>
    </lineage>
</organism>
<dbReference type="InterPro" id="IPR002931">
    <property type="entry name" value="Transglutaminase-like"/>
</dbReference>
<reference evidence="2" key="1">
    <citation type="journal article" date="2020" name="mSystems">
        <title>Genome- and Community-Level Interaction Insights into Carbon Utilization and Element Cycling Functions of Hydrothermarchaeota in Hydrothermal Sediment.</title>
        <authorList>
            <person name="Zhou Z."/>
            <person name="Liu Y."/>
            <person name="Xu W."/>
            <person name="Pan J."/>
            <person name="Luo Z.H."/>
            <person name="Li M."/>
        </authorList>
    </citation>
    <scope>NUCLEOTIDE SEQUENCE</scope>
    <source>
        <strain evidence="2">SpSt-649</strain>
    </source>
</reference>
<evidence type="ECO:0000259" key="1">
    <source>
        <dbReference type="Pfam" id="PF01841"/>
    </source>
</evidence>
<sequence>MSWRGRSLALLALALWLMAPLSSRTFVIRIQYIAYGSGVVDSSVYSKHMILVPTLEGVQERVTAELYVNGVPASYSVMVDPEGNEYADPGPLSFSGSLNLTLVQKVRTLSPPFRAKFELPAGASWEEARGRLPRNSFWRCNSSRVKFEDVERISWELRSRAETPAHYLLSVIQWILERFKYSESTVGGVRCPSSFLENLTGPCGDVHAFAAALLKIQGLDAALVYAYIVDPSASQELSSQGLRYSLVGAHPHIFSVVNFSSGIVPVDLTASAGESARDKISGSSLNVLDNIIVLFRIRESNPNDYLIVYGVEGATQVWLRIDVSELQDSSLTRAVLLASGALALLLLVRLSPSTSRVEK</sequence>
<dbReference type="EMBL" id="DTBQ01000109">
    <property type="protein sequence ID" value="HGM46902.1"/>
    <property type="molecule type" value="Genomic_DNA"/>
</dbReference>